<dbReference type="InterPro" id="IPR006578">
    <property type="entry name" value="MADF-dom"/>
</dbReference>
<name>A0A921Z2U8_MANSE</name>
<dbReference type="InterPro" id="IPR004210">
    <property type="entry name" value="BESS_motif"/>
</dbReference>
<protein>
    <recommendedName>
        <fullName evidence="7">MADF domain-containing protein</fullName>
    </recommendedName>
</protein>
<dbReference type="PROSITE" id="PS51029">
    <property type="entry name" value="MADF"/>
    <property type="match status" value="1"/>
</dbReference>
<evidence type="ECO:0000313" key="5">
    <source>
        <dbReference type="EMBL" id="KAG6449327.1"/>
    </source>
</evidence>
<comment type="caution">
    <text evidence="5">The sequence shown here is derived from an EMBL/GenBank/DDBJ whole genome shotgun (WGS) entry which is preliminary data.</text>
</comment>
<keyword evidence="1" id="KW-0539">Nucleus</keyword>
<dbReference type="PANTHER" id="PTHR12243:SF67">
    <property type="entry name" value="COREPRESSOR OF PANGOLIN, ISOFORM A-RELATED"/>
    <property type="match status" value="1"/>
</dbReference>
<feature type="compositionally biased region" description="Acidic residues" evidence="2">
    <location>
        <begin position="283"/>
        <end position="292"/>
    </location>
</feature>
<evidence type="ECO:0000256" key="2">
    <source>
        <dbReference type="SAM" id="MobiDB-lite"/>
    </source>
</evidence>
<dbReference type="Pfam" id="PF02944">
    <property type="entry name" value="BESS"/>
    <property type="match status" value="1"/>
</dbReference>
<evidence type="ECO:0000256" key="1">
    <source>
        <dbReference type="PROSITE-ProRule" id="PRU00371"/>
    </source>
</evidence>
<dbReference type="Proteomes" id="UP000791440">
    <property type="component" value="Unassembled WGS sequence"/>
</dbReference>
<evidence type="ECO:0008006" key="7">
    <source>
        <dbReference type="Google" id="ProtNLM"/>
    </source>
</evidence>
<dbReference type="Pfam" id="PF10545">
    <property type="entry name" value="MADF_DNA_bdg"/>
    <property type="match status" value="1"/>
</dbReference>
<dbReference type="InterPro" id="IPR039353">
    <property type="entry name" value="TF_Adf1"/>
</dbReference>
<reference evidence="5" key="2">
    <citation type="submission" date="2020-12" db="EMBL/GenBank/DDBJ databases">
        <authorList>
            <person name="Kanost M."/>
        </authorList>
    </citation>
    <scope>NUCLEOTIDE SEQUENCE</scope>
</reference>
<feature type="domain" description="MADF" evidence="3">
    <location>
        <begin position="69"/>
        <end position="171"/>
    </location>
</feature>
<evidence type="ECO:0000259" key="4">
    <source>
        <dbReference type="PROSITE" id="PS51031"/>
    </source>
</evidence>
<dbReference type="GO" id="GO:0005667">
    <property type="term" value="C:transcription regulator complex"/>
    <property type="evidence" value="ECO:0007669"/>
    <property type="project" value="TreeGrafter"/>
</dbReference>
<dbReference type="PROSITE" id="PS51031">
    <property type="entry name" value="BESS"/>
    <property type="match status" value="1"/>
</dbReference>
<dbReference type="EMBL" id="JH668372">
    <property type="protein sequence ID" value="KAG6449327.1"/>
    <property type="molecule type" value="Genomic_DNA"/>
</dbReference>
<sequence length="292" mass="34188">MSYKANKKKTVACVTHKTPVRCHSVVCRGWLCTRLFVITMKEEQDDGEYIDSSDNGDTEPINRHMSTERFIEAIKNNPAIWDPTSRDYGNRLQKTKSWERICAKVMPSYSNMNASEKSKSVLKLQRRWKSLRSCYCRERKKKRSQRNSSDASFHKEYLYFSQMSFLNSIHRGFKFEPPPNSTPQVTKKVIPIVSMEVTPHDEASSQKSDEDDAKEMVHDHDLNFIHSLLPHFKKVPDEYKLDLQSEILEKLKKYVNYNWAKNNNKKSHQYGHYSNNPSAAVETDSDFNFEEE</sequence>
<dbReference type="GO" id="GO:0005634">
    <property type="term" value="C:nucleus"/>
    <property type="evidence" value="ECO:0007669"/>
    <property type="project" value="UniProtKB-SubCell"/>
</dbReference>
<evidence type="ECO:0000259" key="3">
    <source>
        <dbReference type="PROSITE" id="PS51029"/>
    </source>
</evidence>
<feature type="domain" description="BESS" evidence="4">
    <location>
        <begin position="218"/>
        <end position="257"/>
    </location>
</feature>
<dbReference type="SMART" id="SM00595">
    <property type="entry name" value="MADF"/>
    <property type="match status" value="1"/>
</dbReference>
<accession>A0A921Z2U8</accession>
<feature type="region of interest" description="Disordered" evidence="2">
    <location>
        <begin position="265"/>
        <end position="292"/>
    </location>
</feature>
<organism evidence="5 6">
    <name type="scientific">Manduca sexta</name>
    <name type="common">Tobacco hawkmoth</name>
    <name type="synonym">Tobacco hornworm</name>
    <dbReference type="NCBI Taxonomy" id="7130"/>
    <lineage>
        <taxon>Eukaryota</taxon>
        <taxon>Metazoa</taxon>
        <taxon>Ecdysozoa</taxon>
        <taxon>Arthropoda</taxon>
        <taxon>Hexapoda</taxon>
        <taxon>Insecta</taxon>
        <taxon>Pterygota</taxon>
        <taxon>Neoptera</taxon>
        <taxon>Endopterygota</taxon>
        <taxon>Lepidoptera</taxon>
        <taxon>Glossata</taxon>
        <taxon>Ditrysia</taxon>
        <taxon>Bombycoidea</taxon>
        <taxon>Sphingidae</taxon>
        <taxon>Sphinginae</taxon>
        <taxon>Sphingini</taxon>
        <taxon>Manduca</taxon>
    </lineage>
</organism>
<reference evidence="5" key="1">
    <citation type="journal article" date="2016" name="Insect Biochem. Mol. Biol.">
        <title>Multifaceted biological insights from a draft genome sequence of the tobacco hornworm moth, Manduca sexta.</title>
        <authorList>
            <person name="Kanost M.R."/>
            <person name="Arrese E.L."/>
            <person name="Cao X."/>
            <person name="Chen Y.R."/>
            <person name="Chellapilla S."/>
            <person name="Goldsmith M.R."/>
            <person name="Grosse-Wilde E."/>
            <person name="Heckel D.G."/>
            <person name="Herndon N."/>
            <person name="Jiang H."/>
            <person name="Papanicolaou A."/>
            <person name="Qu J."/>
            <person name="Soulages J.L."/>
            <person name="Vogel H."/>
            <person name="Walters J."/>
            <person name="Waterhouse R.M."/>
            <person name="Ahn S.J."/>
            <person name="Almeida F.C."/>
            <person name="An C."/>
            <person name="Aqrawi P."/>
            <person name="Bretschneider A."/>
            <person name="Bryant W.B."/>
            <person name="Bucks S."/>
            <person name="Chao H."/>
            <person name="Chevignon G."/>
            <person name="Christen J.M."/>
            <person name="Clarke D.F."/>
            <person name="Dittmer N.T."/>
            <person name="Ferguson L.C.F."/>
            <person name="Garavelou S."/>
            <person name="Gordon K.H.J."/>
            <person name="Gunaratna R.T."/>
            <person name="Han Y."/>
            <person name="Hauser F."/>
            <person name="He Y."/>
            <person name="Heidel-Fischer H."/>
            <person name="Hirsh A."/>
            <person name="Hu Y."/>
            <person name="Jiang H."/>
            <person name="Kalra D."/>
            <person name="Klinner C."/>
            <person name="Konig C."/>
            <person name="Kovar C."/>
            <person name="Kroll A.R."/>
            <person name="Kuwar S.S."/>
            <person name="Lee S.L."/>
            <person name="Lehman R."/>
            <person name="Li K."/>
            <person name="Li Z."/>
            <person name="Liang H."/>
            <person name="Lovelace S."/>
            <person name="Lu Z."/>
            <person name="Mansfield J.H."/>
            <person name="McCulloch K.J."/>
            <person name="Mathew T."/>
            <person name="Morton B."/>
            <person name="Muzny D.M."/>
            <person name="Neunemann D."/>
            <person name="Ongeri F."/>
            <person name="Pauchet Y."/>
            <person name="Pu L.L."/>
            <person name="Pyrousis I."/>
            <person name="Rao X.J."/>
            <person name="Redding A."/>
            <person name="Roesel C."/>
            <person name="Sanchez-Gracia A."/>
            <person name="Schaack S."/>
            <person name="Shukla A."/>
            <person name="Tetreau G."/>
            <person name="Wang Y."/>
            <person name="Xiong G.H."/>
            <person name="Traut W."/>
            <person name="Walsh T.K."/>
            <person name="Worley K.C."/>
            <person name="Wu D."/>
            <person name="Wu W."/>
            <person name="Wu Y.Q."/>
            <person name="Zhang X."/>
            <person name="Zou Z."/>
            <person name="Zucker H."/>
            <person name="Briscoe A.D."/>
            <person name="Burmester T."/>
            <person name="Clem R.J."/>
            <person name="Feyereisen R."/>
            <person name="Grimmelikhuijzen C.J.P."/>
            <person name="Hamodrakas S.J."/>
            <person name="Hansson B.S."/>
            <person name="Huguet E."/>
            <person name="Jermiin L.S."/>
            <person name="Lan Q."/>
            <person name="Lehman H.K."/>
            <person name="Lorenzen M."/>
            <person name="Merzendorfer H."/>
            <person name="Michalopoulos I."/>
            <person name="Morton D.B."/>
            <person name="Muthukrishnan S."/>
            <person name="Oakeshott J.G."/>
            <person name="Palmer W."/>
            <person name="Park Y."/>
            <person name="Passarelli A.L."/>
            <person name="Rozas J."/>
            <person name="Schwartz L.M."/>
            <person name="Smith W."/>
            <person name="Southgate A."/>
            <person name="Vilcinskas A."/>
            <person name="Vogt R."/>
            <person name="Wang P."/>
            <person name="Werren J."/>
            <person name="Yu X.Q."/>
            <person name="Zhou J.J."/>
            <person name="Brown S.J."/>
            <person name="Scherer S.E."/>
            <person name="Richards S."/>
            <person name="Blissard G.W."/>
        </authorList>
    </citation>
    <scope>NUCLEOTIDE SEQUENCE</scope>
</reference>
<dbReference type="GO" id="GO:0003677">
    <property type="term" value="F:DNA binding"/>
    <property type="evidence" value="ECO:0007669"/>
    <property type="project" value="InterPro"/>
</dbReference>
<dbReference type="AlphaFoldDB" id="A0A921Z2U8"/>
<evidence type="ECO:0000313" key="6">
    <source>
        <dbReference type="Proteomes" id="UP000791440"/>
    </source>
</evidence>
<comment type="subcellular location">
    <subcellularLocation>
        <location evidence="1">Nucleus</location>
    </subcellularLocation>
</comment>
<dbReference type="PANTHER" id="PTHR12243">
    <property type="entry name" value="MADF DOMAIN TRANSCRIPTION FACTOR"/>
    <property type="match status" value="1"/>
</dbReference>
<keyword evidence="6" id="KW-1185">Reference proteome</keyword>
<dbReference type="GO" id="GO:0006357">
    <property type="term" value="P:regulation of transcription by RNA polymerase II"/>
    <property type="evidence" value="ECO:0007669"/>
    <property type="project" value="TreeGrafter"/>
</dbReference>
<proteinExistence type="predicted"/>
<gene>
    <name evidence="5" type="ORF">O3G_MSEX005997</name>
</gene>